<dbReference type="InterPro" id="IPR036771">
    <property type="entry name" value="ATPsynth_dsu/esu_N"/>
</dbReference>
<dbReference type="Gene3D" id="2.60.15.10">
    <property type="entry name" value="F0F1 ATP synthase delta/epsilon subunit, N-terminal"/>
    <property type="match status" value="1"/>
</dbReference>
<name>A0A173Z7K5_ANAHA</name>
<dbReference type="InterPro" id="IPR020546">
    <property type="entry name" value="ATP_synth_F1_dsu/esu_N"/>
</dbReference>
<evidence type="ECO:0000259" key="14">
    <source>
        <dbReference type="Pfam" id="PF02823"/>
    </source>
</evidence>
<evidence type="ECO:0000313" key="15">
    <source>
        <dbReference type="EMBL" id="CUN15743.1"/>
    </source>
</evidence>
<keyword evidence="8 11" id="KW-0472">Membrane</keyword>
<keyword evidence="4 11" id="KW-0813">Transport</keyword>
<dbReference type="NCBIfam" id="TIGR01216">
    <property type="entry name" value="ATP_synt_epsi"/>
    <property type="match status" value="1"/>
</dbReference>
<gene>
    <name evidence="15" type="primary">atpC_2</name>
    <name evidence="11 16" type="synonym">atpC</name>
    <name evidence="15" type="ORF">ERS852425_02990</name>
    <name evidence="16" type="ORF">G5A72_00455</name>
</gene>
<evidence type="ECO:0000256" key="2">
    <source>
        <dbReference type="ARBA" id="ARBA00004202"/>
    </source>
</evidence>
<evidence type="ECO:0000259" key="13">
    <source>
        <dbReference type="Pfam" id="PF00401"/>
    </source>
</evidence>
<dbReference type="GO" id="GO:0045259">
    <property type="term" value="C:proton-transporting ATP synthase complex"/>
    <property type="evidence" value="ECO:0007669"/>
    <property type="project" value="UniProtKB-KW"/>
</dbReference>
<evidence type="ECO:0000256" key="7">
    <source>
        <dbReference type="ARBA" id="ARBA00023065"/>
    </source>
</evidence>
<accession>A0A173Z7K5</accession>
<dbReference type="Pfam" id="PF02823">
    <property type="entry name" value="ATP-synt_DE_N"/>
    <property type="match status" value="1"/>
</dbReference>
<evidence type="ECO:0000256" key="3">
    <source>
        <dbReference type="ARBA" id="ARBA00005712"/>
    </source>
</evidence>
<keyword evidence="10 11" id="KW-0066">ATP synthesis</keyword>
<dbReference type="Proteomes" id="UP000095598">
    <property type="component" value="Unassembled WGS sequence"/>
</dbReference>
<dbReference type="FunFam" id="1.20.5.440:FF:000001">
    <property type="entry name" value="ATP synthase epsilon chain"/>
    <property type="match status" value="1"/>
</dbReference>
<dbReference type="InterPro" id="IPR036794">
    <property type="entry name" value="ATP_F1_dsu/esu_C_sf"/>
</dbReference>
<dbReference type="HAMAP" id="MF_00530">
    <property type="entry name" value="ATP_synth_epsil_bac"/>
    <property type="match status" value="1"/>
</dbReference>
<evidence type="ECO:0000256" key="12">
    <source>
        <dbReference type="RuleBase" id="RU003656"/>
    </source>
</evidence>
<evidence type="ECO:0000256" key="4">
    <source>
        <dbReference type="ARBA" id="ARBA00022448"/>
    </source>
</evidence>
<dbReference type="PANTHER" id="PTHR13822:SF10">
    <property type="entry name" value="ATP SYNTHASE EPSILON CHAIN, CHLOROPLASTIC"/>
    <property type="match status" value="1"/>
</dbReference>
<keyword evidence="5 11" id="KW-1003">Cell membrane</keyword>
<dbReference type="GO" id="GO:0046933">
    <property type="term" value="F:proton-transporting ATP synthase activity, rotational mechanism"/>
    <property type="evidence" value="ECO:0007669"/>
    <property type="project" value="UniProtKB-UniRule"/>
</dbReference>
<dbReference type="GO" id="GO:0005886">
    <property type="term" value="C:plasma membrane"/>
    <property type="evidence" value="ECO:0007669"/>
    <property type="project" value="UniProtKB-SubCell"/>
</dbReference>
<dbReference type="GO" id="GO:0005524">
    <property type="term" value="F:ATP binding"/>
    <property type="evidence" value="ECO:0007669"/>
    <property type="project" value="UniProtKB-UniRule"/>
</dbReference>
<keyword evidence="7 11" id="KW-0406">Ion transport</keyword>
<evidence type="ECO:0000313" key="18">
    <source>
        <dbReference type="Proteomes" id="UP001644750"/>
    </source>
</evidence>
<dbReference type="EMBL" id="CYXT01000030">
    <property type="protein sequence ID" value="CUN15743.1"/>
    <property type="molecule type" value="Genomic_DNA"/>
</dbReference>
<keyword evidence="18" id="KW-1185">Reference proteome</keyword>
<dbReference type="InterPro" id="IPR020547">
    <property type="entry name" value="ATP_synth_F1_esu_C"/>
</dbReference>
<feature type="domain" description="ATP synthase F1 complex delta/epsilon subunit N-terminal" evidence="14">
    <location>
        <begin position="6"/>
        <end position="82"/>
    </location>
</feature>
<comment type="subunit">
    <text evidence="11 12">F-type ATPases have 2 components, CF(1) - the catalytic core - and CF(0) - the membrane proton channel. CF(1) has five subunits: alpha(3), beta(3), gamma(1), delta(1), epsilon(1). CF(0) has three main subunits: a, b and c.</text>
</comment>
<evidence type="ECO:0000256" key="11">
    <source>
        <dbReference type="HAMAP-Rule" id="MF_00530"/>
    </source>
</evidence>
<evidence type="ECO:0000256" key="8">
    <source>
        <dbReference type="ARBA" id="ARBA00023136"/>
    </source>
</evidence>
<evidence type="ECO:0000313" key="17">
    <source>
        <dbReference type="Proteomes" id="UP000095598"/>
    </source>
</evidence>
<evidence type="ECO:0000256" key="10">
    <source>
        <dbReference type="ARBA" id="ARBA00023310"/>
    </source>
</evidence>
<dbReference type="Gene3D" id="1.20.5.440">
    <property type="entry name" value="ATP synthase delta/epsilon subunit, C-terminal domain"/>
    <property type="match status" value="1"/>
</dbReference>
<evidence type="ECO:0000256" key="5">
    <source>
        <dbReference type="ARBA" id="ARBA00022475"/>
    </source>
</evidence>
<protein>
    <recommendedName>
        <fullName evidence="11">ATP synthase epsilon chain</fullName>
    </recommendedName>
    <alternativeName>
        <fullName evidence="11">ATP synthase F1 sector epsilon subunit</fullName>
    </alternativeName>
    <alternativeName>
        <fullName evidence="11">F-ATPase epsilon subunit</fullName>
    </alternativeName>
</protein>
<sequence>MAETFYFEIIASDKKFYSGACEHVIFPAVDGLYGVLANHEDTVTAVVAGELRFKVDGEWKVCIVGEGFADVTRDFVVIVVDTVERPEDIDIIRAREAKTRAEERLKQKQSRLQYYHTQAALSRAMARLKVTSKYVKK</sequence>
<comment type="similarity">
    <text evidence="3 11 12">Belongs to the ATPase epsilon chain family.</text>
</comment>
<evidence type="ECO:0000256" key="1">
    <source>
        <dbReference type="ARBA" id="ARBA00003543"/>
    </source>
</evidence>
<proteinExistence type="inferred from homology"/>
<dbReference type="SUPFAM" id="SSF51344">
    <property type="entry name" value="Epsilon subunit of F1F0-ATP synthase N-terminal domain"/>
    <property type="match status" value="1"/>
</dbReference>
<dbReference type="CDD" id="cd12152">
    <property type="entry name" value="F1-ATPase_delta"/>
    <property type="match status" value="1"/>
</dbReference>
<reference evidence="16" key="3">
    <citation type="submission" date="2020-02" db="EMBL/GenBank/DDBJ databases">
        <authorList>
            <person name="Littmann E."/>
            <person name="Sorbara M."/>
        </authorList>
    </citation>
    <scope>NUCLEOTIDE SEQUENCE</scope>
    <source>
        <strain evidence="16">MSK.14.57</strain>
    </source>
</reference>
<organism evidence="15 17">
    <name type="scientific">Anaerostipes hadrus</name>
    <dbReference type="NCBI Taxonomy" id="649756"/>
    <lineage>
        <taxon>Bacteria</taxon>
        <taxon>Bacillati</taxon>
        <taxon>Bacillota</taxon>
        <taxon>Clostridia</taxon>
        <taxon>Lachnospirales</taxon>
        <taxon>Lachnospiraceae</taxon>
        <taxon>Anaerostipes</taxon>
    </lineage>
</organism>
<reference evidence="15 17" key="1">
    <citation type="submission" date="2015-09" db="EMBL/GenBank/DDBJ databases">
        <authorList>
            <consortium name="Pathogen Informatics"/>
        </authorList>
    </citation>
    <scope>NUCLEOTIDE SEQUENCE [LARGE SCALE GENOMIC DNA]</scope>
    <source>
        <strain evidence="15 17">2789STDY5608868</strain>
    </source>
</reference>
<dbReference type="AlphaFoldDB" id="A0A173Z7K5"/>
<keyword evidence="6 11" id="KW-0375">Hydrogen ion transport</keyword>
<dbReference type="EMBL" id="JAAITB010000001">
    <property type="protein sequence ID" value="NSJ78085.1"/>
    <property type="molecule type" value="Genomic_DNA"/>
</dbReference>
<dbReference type="RefSeq" id="WP_009264570.1">
    <property type="nucleotide sequence ID" value="NZ_CP143954.1"/>
</dbReference>
<dbReference type="PANTHER" id="PTHR13822">
    <property type="entry name" value="ATP SYNTHASE DELTA/EPSILON CHAIN"/>
    <property type="match status" value="1"/>
</dbReference>
<dbReference type="InterPro" id="IPR001469">
    <property type="entry name" value="ATP_synth_F1_dsu/esu"/>
</dbReference>
<dbReference type="Proteomes" id="UP001644750">
    <property type="component" value="Unassembled WGS sequence"/>
</dbReference>
<dbReference type="Pfam" id="PF00401">
    <property type="entry name" value="ATP-synt_DE"/>
    <property type="match status" value="1"/>
</dbReference>
<comment type="function">
    <text evidence="1 11">Produces ATP from ADP in the presence of a proton gradient across the membrane.</text>
</comment>
<evidence type="ECO:0000313" key="16">
    <source>
        <dbReference type="EMBL" id="NSJ78085.1"/>
    </source>
</evidence>
<feature type="domain" description="ATP synthase epsilon subunit C-terminal" evidence="13">
    <location>
        <begin position="87"/>
        <end position="131"/>
    </location>
</feature>
<dbReference type="SUPFAM" id="SSF46604">
    <property type="entry name" value="Epsilon subunit of F1F0-ATP synthase C-terminal domain"/>
    <property type="match status" value="1"/>
</dbReference>
<keyword evidence="9 11" id="KW-0139">CF(1)</keyword>
<comment type="subcellular location">
    <subcellularLocation>
        <location evidence="2 11">Cell membrane</location>
        <topology evidence="2 11">Peripheral membrane protein</topology>
    </subcellularLocation>
</comment>
<reference evidence="16 18" key="2">
    <citation type="journal article" date="2020" name="Cell Host Microbe">
        <title>Functional and Genomic Variation between Human-Derived Isolates of Lachnospiraceae Reveals Inter- and Intra-Species Diversity.</title>
        <authorList>
            <person name="Sorbara M.T."/>
            <person name="Littmann E.R."/>
            <person name="Fontana E."/>
            <person name="Moody T.U."/>
            <person name="Kohout C.E."/>
            <person name="Gjonbalaj M."/>
            <person name="Eaton V."/>
            <person name="Seok R."/>
            <person name="Leiner I.M."/>
            <person name="Pamer E.G."/>
        </authorList>
    </citation>
    <scope>NUCLEOTIDE SEQUENCE [LARGE SCALE GENOMIC DNA]</scope>
    <source>
        <strain evidence="16 18">MSK.14.57</strain>
    </source>
</reference>
<evidence type="ECO:0000256" key="9">
    <source>
        <dbReference type="ARBA" id="ARBA00023196"/>
    </source>
</evidence>
<evidence type="ECO:0000256" key="6">
    <source>
        <dbReference type="ARBA" id="ARBA00022781"/>
    </source>
</evidence>